<reference evidence="2" key="2">
    <citation type="submission" date="2020-09" db="EMBL/GenBank/DDBJ databases">
        <authorList>
            <person name="Sun Q."/>
            <person name="Ohkuma M."/>
        </authorList>
    </citation>
    <scope>NUCLEOTIDE SEQUENCE</scope>
    <source>
        <strain evidence="2">JCM 3276</strain>
    </source>
</reference>
<dbReference type="Gene3D" id="3.40.50.1820">
    <property type="entry name" value="alpha/beta hydrolase"/>
    <property type="match status" value="1"/>
</dbReference>
<proteinExistence type="predicted"/>
<evidence type="ECO:0000259" key="1">
    <source>
        <dbReference type="Pfam" id="PF12697"/>
    </source>
</evidence>
<sequence>MPFATSADGTRIAYTATGSGPALVLVDGALCHRGFGPSPDLVKAFSSDFTVYAYDRRGRGESGDTAPYSVDKEIDDIAAVIDAAGGAAAVLGLSSGGVLALDAANRLDSITKAAVYECPFIVDDTHAPRPASLIEDMDAMIAQDRRGDAVTSFMRMVGTPGFAVMVMKLMPMWKKLKAVAPTLRYDYRVLGETGSGKPLPQDRWADAKQPVLAMDGGKSPDYLRNAMRMLADTLPTAEHRTLPGQTHMVKPEILSPVVTEFLLRD</sequence>
<keyword evidence="3" id="KW-1185">Reference proteome</keyword>
<feature type="domain" description="AB hydrolase-1" evidence="1">
    <location>
        <begin position="34"/>
        <end position="248"/>
    </location>
</feature>
<dbReference type="EMBL" id="BMRB01000002">
    <property type="protein sequence ID" value="GGS36695.1"/>
    <property type="molecule type" value="Genomic_DNA"/>
</dbReference>
<evidence type="ECO:0000313" key="3">
    <source>
        <dbReference type="Proteomes" id="UP000660680"/>
    </source>
</evidence>
<protein>
    <submittedName>
        <fullName evidence="2">Alpha/beta hydrolase</fullName>
    </submittedName>
</protein>
<comment type="caution">
    <text evidence="2">The sequence shown here is derived from an EMBL/GenBank/DDBJ whole genome shotgun (WGS) entry which is preliminary data.</text>
</comment>
<dbReference type="AlphaFoldDB" id="A0A918GHE0"/>
<dbReference type="PANTHER" id="PTHR43433">
    <property type="entry name" value="HYDROLASE, ALPHA/BETA FOLD FAMILY PROTEIN"/>
    <property type="match status" value="1"/>
</dbReference>
<name>A0A918GHE0_9PSEU</name>
<dbReference type="Proteomes" id="UP000660680">
    <property type="component" value="Unassembled WGS sequence"/>
</dbReference>
<keyword evidence="2" id="KW-0378">Hydrolase</keyword>
<gene>
    <name evidence="2" type="ORF">GCM10010171_34420</name>
</gene>
<dbReference type="Pfam" id="PF12697">
    <property type="entry name" value="Abhydrolase_6"/>
    <property type="match status" value="1"/>
</dbReference>
<dbReference type="RefSeq" id="WP_189211380.1">
    <property type="nucleotide sequence ID" value="NZ_BMRB01000002.1"/>
</dbReference>
<dbReference type="InterPro" id="IPR050471">
    <property type="entry name" value="AB_hydrolase"/>
</dbReference>
<dbReference type="InterPro" id="IPR000073">
    <property type="entry name" value="AB_hydrolase_1"/>
</dbReference>
<organism evidence="2 3">
    <name type="scientific">Actinokineospora fastidiosa</name>
    <dbReference type="NCBI Taxonomy" id="1816"/>
    <lineage>
        <taxon>Bacteria</taxon>
        <taxon>Bacillati</taxon>
        <taxon>Actinomycetota</taxon>
        <taxon>Actinomycetes</taxon>
        <taxon>Pseudonocardiales</taxon>
        <taxon>Pseudonocardiaceae</taxon>
        <taxon>Actinokineospora</taxon>
    </lineage>
</organism>
<evidence type="ECO:0000313" key="2">
    <source>
        <dbReference type="EMBL" id="GGS36695.1"/>
    </source>
</evidence>
<reference evidence="2" key="1">
    <citation type="journal article" date="2014" name="Int. J. Syst. Evol. Microbiol.">
        <title>Complete genome sequence of Corynebacterium casei LMG S-19264T (=DSM 44701T), isolated from a smear-ripened cheese.</title>
        <authorList>
            <consortium name="US DOE Joint Genome Institute (JGI-PGF)"/>
            <person name="Walter F."/>
            <person name="Albersmeier A."/>
            <person name="Kalinowski J."/>
            <person name="Ruckert C."/>
        </authorList>
    </citation>
    <scope>NUCLEOTIDE SEQUENCE</scope>
    <source>
        <strain evidence="2">JCM 3276</strain>
    </source>
</reference>
<accession>A0A918GHE0</accession>
<dbReference type="PANTHER" id="PTHR43433:SF5">
    <property type="entry name" value="AB HYDROLASE-1 DOMAIN-CONTAINING PROTEIN"/>
    <property type="match status" value="1"/>
</dbReference>
<dbReference type="SUPFAM" id="SSF53474">
    <property type="entry name" value="alpha/beta-Hydrolases"/>
    <property type="match status" value="1"/>
</dbReference>
<dbReference type="GO" id="GO:0016787">
    <property type="term" value="F:hydrolase activity"/>
    <property type="evidence" value="ECO:0007669"/>
    <property type="project" value="UniProtKB-KW"/>
</dbReference>
<dbReference type="InterPro" id="IPR029058">
    <property type="entry name" value="AB_hydrolase_fold"/>
</dbReference>